<comment type="similarity">
    <text evidence="5 14 16">Belongs to the RNase HII family.</text>
</comment>
<keyword evidence="13 14" id="KW-0464">Manganese</keyword>
<dbReference type="NCBIfam" id="NF000594">
    <property type="entry name" value="PRK00015.1-1"/>
    <property type="match status" value="1"/>
</dbReference>
<dbReference type="PANTHER" id="PTHR10954:SF18">
    <property type="entry name" value="RIBONUCLEASE HII"/>
    <property type="match status" value="1"/>
</dbReference>
<comment type="cofactor">
    <cofactor evidence="2">
        <name>Mg(2+)</name>
        <dbReference type="ChEBI" id="CHEBI:18420"/>
    </cofactor>
</comment>
<comment type="caution">
    <text evidence="18">The sequence shown here is derived from an EMBL/GenBank/DDBJ whole genome shotgun (WGS) entry which is preliminary data.</text>
</comment>
<dbReference type="PANTHER" id="PTHR10954">
    <property type="entry name" value="RIBONUCLEASE H2 SUBUNIT A"/>
    <property type="match status" value="1"/>
</dbReference>
<keyword evidence="10 14" id="KW-0479">Metal-binding</keyword>
<reference evidence="18 19" key="1">
    <citation type="submission" date="2021-03" db="EMBL/GenBank/DDBJ databases">
        <title>Genomic Encyclopedia of Type Strains, Phase IV (KMG-IV): sequencing the most valuable type-strain genomes for metagenomic binning, comparative biology and taxonomic classification.</title>
        <authorList>
            <person name="Goeker M."/>
        </authorList>
    </citation>
    <scope>NUCLEOTIDE SEQUENCE [LARGE SCALE GENOMIC DNA]</scope>
    <source>
        <strain evidence="18 19">DSM 23491</strain>
    </source>
</reference>
<gene>
    <name evidence="14" type="primary">rnhB</name>
    <name evidence="18" type="ORF">J2Z20_001306</name>
</gene>
<dbReference type="InterPro" id="IPR024567">
    <property type="entry name" value="RNase_HII/HIII_dom"/>
</dbReference>
<dbReference type="Gene3D" id="3.30.420.10">
    <property type="entry name" value="Ribonuclease H-like superfamily/Ribonuclease H"/>
    <property type="match status" value="1"/>
</dbReference>
<evidence type="ECO:0000256" key="11">
    <source>
        <dbReference type="ARBA" id="ARBA00022759"/>
    </source>
</evidence>
<dbReference type="InterPro" id="IPR036397">
    <property type="entry name" value="RNaseH_sf"/>
</dbReference>
<dbReference type="InterPro" id="IPR022898">
    <property type="entry name" value="RNase_HII"/>
</dbReference>
<dbReference type="EC" id="3.1.26.4" evidence="6 14"/>
<dbReference type="SUPFAM" id="SSF53098">
    <property type="entry name" value="Ribonuclease H-like"/>
    <property type="match status" value="1"/>
</dbReference>
<dbReference type="InterPro" id="IPR001352">
    <property type="entry name" value="RNase_HII/HIII"/>
</dbReference>
<evidence type="ECO:0000313" key="19">
    <source>
        <dbReference type="Proteomes" id="UP001519273"/>
    </source>
</evidence>
<comment type="subcellular location">
    <subcellularLocation>
        <location evidence="4 14">Cytoplasm</location>
    </subcellularLocation>
</comment>
<evidence type="ECO:0000256" key="12">
    <source>
        <dbReference type="ARBA" id="ARBA00022801"/>
    </source>
</evidence>
<evidence type="ECO:0000256" key="7">
    <source>
        <dbReference type="ARBA" id="ARBA00019179"/>
    </source>
</evidence>
<dbReference type="Proteomes" id="UP001519273">
    <property type="component" value="Unassembled WGS sequence"/>
</dbReference>
<dbReference type="EMBL" id="JAGGKP010000001">
    <property type="protein sequence ID" value="MBP1936445.1"/>
    <property type="molecule type" value="Genomic_DNA"/>
</dbReference>
<dbReference type="CDD" id="cd07182">
    <property type="entry name" value="RNase_HII_bacteria_HII_like"/>
    <property type="match status" value="1"/>
</dbReference>
<keyword evidence="8 14" id="KW-0963">Cytoplasm</keyword>
<keyword evidence="12 14" id="KW-0378">Hydrolase</keyword>
<evidence type="ECO:0000256" key="16">
    <source>
        <dbReference type="RuleBase" id="RU003515"/>
    </source>
</evidence>
<dbReference type="RefSeq" id="WP_209846742.1">
    <property type="nucleotide sequence ID" value="NZ_CBCRVE010000002.1"/>
</dbReference>
<evidence type="ECO:0000256" key="5">
    <source>
        <dbReference type="ARBA" id="ARBA00007383"/>
    </source>
</evidence>
<dbReference type="InterPro" id="IPR012337">
    <property type="entry name" value="RNaseH-like_sf"/>
</dbReference>
<evidence type="ECO:0000256" key="3">
    <source>
        <dbReference type="ARBA" id="ARBA00004065"/>
    </source>
</evidence>
<proteinExistence type="inferred from homology"/>
<feature type="domain" description="RNase H type-2" evidence="17">
    <location>
        <begin position="20"/>
        <end position="209"/>
    </location>
</feature>
<evidence type="ECO:0000256" key="8">
    <source>
        <dbReference type="ARBA" id="ARBA00022490"/>
    </source>
</evidence>
<protein>
    <recommendedName>
        <fullName evidence="7 14">Ribonuclease HII</fullName>
        <shortName evidence="14">RNase HII</shortName>
        <ecNumber evidence="6 14">3.1.26.4</ecNumber>
    </recommendedName>
</protein>
<evidence type="ECO:0000256" key="2">
    <source>
        <dbReference type="ARBA" id="ARBA00001946"/>
    </source>
</evidence>
<accession>A0ABS4H2U3</accession>
<evidence type="ECO:0000256" key="4">
    <source>
        <dbReference type="ARBA" id="ARBA00004496"/>
    </source>
</evidence>
<evidence type="ECO:0000256" key="6">
    <source>
        <dbReference type="ARBA" id="ARBA00012180"/>
    </source>
</evidence>
<dbReference type="NCBIfam" id="NF000595">
    <property type="entry name" value="PRK00015.1-3"/>
    <property type="match status" value="1"/>
</dbReference>
<feature type="binding site" evidence="14 15">
    <location>
        <position position="118"/>
    </location>
    <ligand>
        <name>a divalent metal cation</name>
        <dbReference type="ChEBI" id="CHEBI:60240"/>
    </ligand>
</feature>
<evidence type="ECO:0000313" key="18">
    <source>
        <dbReference type="EMBL" id="MBP1936445.1"/>
    </source>
</evidence>
<sequence>MENQNHLLIYEQECWEQSYRYVAGIDEVGRGCLFGDVVAAAVILPVGLEIEGINDSKKLTEKKREMLYDIIMEKALAVGVGYVDAETIDRINIKQAARLAMKKALEELEVTPDYLLIDAEKVDSSIPQLAIIKGDANSQSIAAASIIAKVTRDRLCKGAWEAMYPEYGIAIHKGYATKFHREQILALGPTKMHRRSFLGNLGAVQQTLF</sequence>
<comment type="function">
    <text evidence="3 14 16">Endonuclease that specifically degrades the RNA of RNA-DNA hybrids.</text>
</comment>
<evidence type="ECO:0000256" key="14">
    <source>
        <dbReference type="HAMAP-Rule" id="MF_00052"/>
    </source>
</evidence>
<organism evidence="18 19">
    <name type="scientific">Paenibacillus sediminis</name>
    <dbReference type="NCBI Taxonomy" id="664909"/>
    <lineage>
        <taxon>Bacteria</taxon>
        <taxon>Bacillati</taxon>
        <taxon>Bacillota</taxon>
        <taxon>Bacilli</taxon>
        <taxon>Bacillales</taxon>
        <taxon>Paenibacillaceae</taxon>
        <taxon>Paenibacillus</taxon>
    </lineage>
</organism>
<evidence type="ECO:0000256" key="10">
    <source>
        <dbReference type="ARBA" id="ARBA00022723"/>
    </source>
</evidence>
<comment type="catalytic activity">
    <reaction evidence="1 14 15 16">
        <text>Endonucleolytic cleavage to 5'-phosphomonoester.</text>
        <dbReference type="EC" id="3.1.26.4"/>
    </reaction>
</comment>
<feature type="binding site" evidence="14 15">
    <location>
        <position position="27"/>
    </location>
    <ligand>
        <name>a divalent metal cation</name>
        <dbReference type="ChEBI" id="CHEBI:60240"/>
    </ligand>
</feature>
<keyword evidence="11 14" id="KW-0255">Endonuclease</keyword>
<dbReference type="PROSITE" id="PS51975">
    <property type="entry name" value="RNASE_H_2"/>
    <property type="match status" value="1"/>
</dbReference>
<evidence type="ECO:0000256" key="15">
    <source>
        <dbReference type="PROSITE-ProRule" id="PRU01319"/>
    </source>
</evidence>
<keyword evidence="19" id="KW-1185">Reference proteome</keyword>
<evidence type="ECO:0000259" key="17">
    <source>
        <dbReference type="PROSITE" id="PS51975"/>
    </source>
</evidence>
<evidence type="ECO:0000256" key="9">
    <source>
        <dbReference type="ARBA" id="ARBA00022722"/>
    </source>
</evidence>
<comment type="cofactor">
    <cofactor evidence="14 15">
        <name>Mn(2+)</name>
        <dbReference type="ChEBI" id="CHEBI:29035"/>
    </cofactor>
    <cofactor evidence="14 15">
        <name>Mg(2+)</name>
        <dbReference type="ChEBI" id="CHEBI:18420"/>
    </cofactor>
    <text evidence="14 15">Manganese or magnesium. Binds 1 divalent metal ion per monomer in the absence of substrate. May bind a second metal ion after substrate binding.</text>
</comment>
<dbReference type="Pfam" id="PF01351">
    <property type="entry name" value="RNase_HII"/>
    <property type="match status" value="1"/>
</dbReference>
<name>A0ABS4H2U3_9BACL</name>
<keyword evidence="9 14" id="KW-0540">Nuclease</keyword>
<dbReference type="GO" id="GO:0004523">
    <property type="term" value="F:RNA-DNA hybrid ribonuclease activity"/>
    <property type="evidence" value="ECO:0007669"/>
    <property type="project" value="UniProtKB-EC"/>
</dbReference>
<feature type="binding site" evidence="14 15">
    <location>
        <position position="26"/>
    </location>
    <ligand>
        <name>a divalent metal cation</name>
        <dbReference type="ChEBI" id="CHEBI:60240"/>
    </ligand>
</feature>
<dbReference type="HAMAP" id="MF_00052_B">
    <property type="entry name" value="RNase_HII_B"/>
    <property type="match status" value="1"/>
</dbReference>
<evidence type="ECO:0000256" key="1">
    <source>
        <dbReference type="ARBA" id="ARBA00000077"/>
    </source>
</evidence>
<evidence type="ECO:0000256" key="13">
    <source>
        <dbReference type="ARBA" id="ARBA00023211"/>
    </source>
</evidence>